<dbReference type="Proteomes" id="UP000007257">
    <property type="component" value="Chromosome"/>
</dbReference>
<sequence length="69" mass="7143">MINNYFNTLTASDDQLKRLVAVNAALEIAKASVGSSAGADSISKAKHDLKNVAEGIEELADAIQAALGK</sequence>
<protein>
    <submittedName>
        <fullName evidence="1">Uncharacterized protein</fullName>
    </submittedName>
</protein>
<dbReference type="EMBL" id="CP002505">
    <property type="protein sequence ID" value="ADW73417.1"/>
    <property type="molecule type" value="Genomic_DNA"/>
</dbReference>
<reference evidence="2" key="1">
    <citation type="submission" date="2011-01" db="EMBL/GenBank/DDBJ databases">
        <title>Complete sequence of chromosome of Rahnella sp. Y9602.</title>
        <authorList>
            <consortium name="US DOE Joint Genome Institute"/>
            <person name="Lucas S."/>
            <person name="Copeland A."/>
            <person name="Lapidus A."/>
            <person name="Cheng J.-F."/>
            <person name="Goodwin L."/>
            <person name="Pitluck S."/>
            <person name="Lu M."/>
            <person name="Detter J.C."/>
            <person name="Han C."/>
            <person name="Tapia R."/>
            <person name="Land M."/>
            <person name="Hauser L."/>
            <person name="Kyrpides N."/>
            <person name="Ivanova N."/>
            <person name="Ovchinnikova G."/>
            <person name="Pagani I."/>
            <person name="Sobecky P.A."/>
            <person name="Martinez R.J."/>
            <person name="Woyke T."/>
        </authorList>
    </citation>
    <scope>NUCLEOTIDE SEQUENCE [LARGE SCALE GENOMIC DNA]</scope>
    <source>
        <strain evidence="2">Y9602</strain>
    </source>
</reference>
<name>A0A0H3FEJ5_RAHSY</name>
<dbReference type="OrthoDB" id="6564856at2"/>
<evidence type="ECO:0000313" key="2">
    <source>
        <dbReference type="Proteomes" id="UP000007257"/>
    </source>
</evidence>
<gene>
    <name evidence="1" type="ordered locus">Rahaq_1799</name>
</gene>
<evidence type="ECO:0000313" key="1">
    <source>
        <dbReference type="EMBL" id="ADW73417.1"/>
    </source>
</evidence>
<reference evidence="1 2" key="2">
    <citation type="journal article" date="2012" name="J. Bacteriol.">
        <title>Complete Genome Sequence of Rahnella sp. Strain Y9602, a Gammaproteobacterium Isolate from Metal- and Radionuclide-Contaminated Soil.</title>
        <authorList>
            <person name="Martinez R.J."/>
            <person name="Bruce D."/>
            <person name="Detter C."/>
            <person name="Goodwin L.A."/>
            <person name="Han J."/>
            <person name="Han C.S."/>
            <person name="Held B."/>
            <person name="Land M.L."/>
            <person name="Mikhailova N."/>
            <person name="Nolan M."/>
            <person name="Pennacchio L."/>
            <person name="Pitluck S."/>
            <person name="Tapia R."/>
            <person name="Woyke T."/>
            <person name="Sobecky P.A."/>
        </authorList>
    </citation>
    <scope>NUCLEOTIDE SEQUENCE [LARGE SCALE GENOMIC DNA]</scope>
    <source>
        <strain evidence="1 2">Y9602</strain>
    </source>
</reference>
<dbReference type="AlphaFoldDB" id="A0A0H3FEJ5"/>
<dbReference type="RefSeq" id="WP_013575119.1">
    <property type="nucleotide sequence ID" value="NC_015061.1"/>
</dbReference>
<organism evidence="1 2">
    <name type="scientific">Rahnella sp. (strain Y9602)</name>
    <dbReference type="NCBI Taxonomy" id="2703885"/>
    <lineage>
        <taxon>Bacteria</taxon>
        <taxon>Pseudomonadati</taxon>
        <taxon>Pseudomonadota</taxon>
        <taxon>Gammaproteobacteria</taxon>
        <taxon>Enterobacterales</taxon>
        <taxon>Yersiniaceae</taxon>
        <taxon>Rahnella</taxon>
    </lineage>
</organism>
<accession>A0A0H3FEJ5</accession>
<dbReference type="HOGENOM" id="CLU_200357_1_0_6"/>
<proteinExistence type="predicted"/>
<dbReference type="KEGG" id="rah:Rahaq_1799"/>